<dbReference type="AlphaFoldDB" id="A0AA90Z581"/>
<dbReference type="EMBL" id="WVRA01000010">
    <property type="protein sequence ID" value="NOE20452.1"/>
    <property type="molecule type" value="Genomic_DNA"/>
</dbReference>
<evidence type="ECO:0000313" key="1">
    <source>
        <dbReference type="EMBL" id="NOE20452.1"/>
    </source>
</evidence>
<accession>A0AA90Z581</accession>
<dbReference type="Proteomes" id="UP000597886">
    <property type="component" value="Unassembled WGS sequence"/>
</dbReference>
<sequence>MSSRVIPDIVMAERFATLLVYFRWVHHRLAPKILNKDTRSLEPNTGFSVSRRLTHRRRVS</sequence>
<evidence type="ECO:0000313" key="2">
    <source>
        <dbReference type="Proteomes" id="UP000597886"/>
    </source>
</evidence>
<dbReference type="RefSeq" id="WP_152460779.1">
    <property type="nucleotide sequence ID" value="NZ_WVRA01000010.1"/>
</dbReference>
<proteinExistence type="predicted"/>
<comment type="caution">
    <text evidence="1">The sequence shown here is derived from an EMBL/GenBank/DDBJ whole genome shotgun (WGS) entry which is preliminary data.</text>
</comment>
<name>A0AA90Z581_9RHOB</name>
<gene>
    <name evidence="1" type="ORF">GS634_20185</name>
</gene>
<protein>
    <submittedName>
        <fullName evidence="1">Uncharacterized protein</fullName>
    </submittedName>
</protein>
<reference evidence="1" key="1">
    <citation type="submission" date="2019-12" db="EMBL/GenBank/DDBJ databases">
        <title>Ruegeria JWLKs population differentiation of coral mucus and skeleton niches.</title>
        <authorList>
            <person name="Luo D."/>
        </authorList>
    </citation>
    <scope>NUCLEOTIDE SEQUENCE</scope>
    <source>
        <strain evidence="1">HKCCD6181</strain>
    </source>
</reference>
<organism evidence="1 2">
    <name type="scientific">Ruegeria atlantica</name>
    <dbReference type="NCBI Taxonomy" id="81569"/>
    <lineage>
        <taxon>Bacteria</taxon>
        <taxon>Pseudomonadati</taxon>
        <taxon>Pseudomonadota</taxon>
        <taxon>Alphaproteobacteria</taxon>
        <taxon>Rhodobacterales</taxon>
        <taxon>Roseobacteraceae</taxon>
        <taxon>Ruegeria</taxon>
    </lineage>
</organism>